<comment type="caution">
    <text evidence="2">The sequence shown here is derived from an EMBL/GenBank/DDBJ whole genome shotgun (WGS) entry which is preliminary data.</text>
</comment>
<keyword evidence="1" id="KW-0732">Signal</keyword>
<dbReference type="EMBL" id="SBJO01000020">
    <property type="protein sequence ID" value="KAF9764500.1"/>
    <property type="molecule type" value="Genomic_DNA"/>
</dbReference>
<gene>
    <name evidence="2" type="ORF">NGRA_0531</name>
</gene>
<keyword evidence="3" id="KW-1185">Reference proteome</keyword>
<proteinExistence type="predicted"/>
<feature type="signal peptide" evidence="1">
    <location>
        <begin position="1"/>
        <end position="18"/>
    </location>
</feature>
<accession>A0A9P6H0Q9</accession>
<organism evidence="2 3">
    <name type="scientific">Nosema granulosis</name>
    <dbReference type="NCBI Taxonomy" id="83296"/>
    <lineage>
        <taxon>Eukaryota</taxon>
        <taxon>Fungi</taxon>
        <taxon>Fungi incertae sedis</taxon>
        <taxon>Microsporidia</taxon>
        <taxon>Nosematidae</taxon>
        <taxon>Nosema</taxon>
    </lineage>
</organism>
<sequence>MIFLWFTFLMASYEFISYNKTDYKLVIDPNDNIKLGTVNDHQKTHLQSHFHFKESKPGEVVIMSVEDNPKMMNFDKNTLSMSNDAQQWTVSLSSNGSFRISRGEYCITVASELEVEMSTCSNKDSELFILRNLISGDVLKSYGGPVYSFKSELE</sequence>
<dbReference type="Proteomes" id="UP000740883">
    <property type="component" value="Unassembled WGS sequence"/>
</dbReference>
<evidence type="ECO:0000256" key="1">
    <source>
        <dbReference type="SAM" id="SignalP"/>
    </source>
</evidence>
<dbReference type="SUPFAM" id="SSF50370">
    <property type="entry name" value="Ricin B-like lectins"/>
    <property type="match status" value="1"/>
</dbReference>
<name>A0A9P6H0Q9_9MICR</name>
<dbReference type="CDD" id="cd00161">
    <property type="entry name" value="beta-trefoil_Ricin-like"/>
    <property type="match status" value="1"/>
</dbReference>
<feature type="chain" id="PRO_5040301907" description="Fascin domain-containing protein" evidence="1">
    <location>
        <begin position="19"/>
        <end position="154"/>
    </location>
</feature>
<evidence type="ECO:0008006" key="4">
    <source>
        <dbReference type="Google" id="ProtNLM"/>
    </source>
</evidence>
<dbReference type="AlphaFoldDB" id="A0A9P6H0Q9"/>
<protein>
    <recommendedName>
        <fullName evidence="4">Fascin domain-containing protein</fullName>
    </recommendedName>
</protein>
<dbReference type="InterPro" id="IPR035992">
    <property type="entry name" value="Ricin_B-like_lectins"/>
</dbReference>
<reference evidence="2 3" key="1">
    <citation type="journal article" date="2020" name="Genome Biol. Evol.">
        <title>Comparative genomics of strictly vertically transmitted, feminizing microsporidia endosymbionts of amphipod crustaceans.</title>
        <authorList>
            <person name="Cormier A."/>
            <person name="Chebbi M.A."/>
            <person name="Giraud I."/>
            <person name="Wattier R."/>
            <person name="Teixeira M."/>
            <person name="Gilbert C."/>
            <person name="Rigaud T."/>
            <person name="Cordaux R."/>
        </authorList>
    </citation>
    <scope>NUCLEOTIDE SEQUENCE [LARGE SCALE GENOMIC DNA]</scope>
    <source>
        <strain evidence="2 3">Ou3-Ou53</strain>
    </source>
</reference>
<evidence type="ECO:0000313" key="2">
    <source>
        <dbReference type="EMBL" id="KAF9764500.1"/>
    </source>
</evidence>
<evidence type="ECO:0000313" key="3">
    <source>
        <dbReference type="Proteomes" id="UP000740883"/>
    </source>
</evidence>